<evidence type="ECO:0000313" key="2">
    <source>
        <dbReference type="Proteomes" id="UP000756132"/>
    </source>
</evidence>
<dbReference type="OMA" id="ALLKFDW"/>
<name>A0A9Q8PLH1_PASFU</name>
<dbReference type="Proteomes" id="UP000756132">
    <property type="component" value="Chromosome 12"/>
</dbReference>
<reference evidence="1" key="1">
    <citation type="submission" date="2021-12" db="EMBL/GenBank/DDBJ databases">
        <authorList>
            <person name="Zaccaron A."/>
            <person name="Stergiopoulos I."/>
        </authorList>
    </citation>
    <scope>NUCLEOTIDE SEQUENCE</scope>
    <source>
        <strain evidence="1">Race5_Kim</strain>
    </source>
</reference>
<dbReference type="EMBL" id="CP090174">
    <property type="protein sequence ID" value="UJO24726.1"/>
    <property type="molecule type" value="Genomic_DNA"/>
</dbReference>
<dbReference type="OrthoDB" id="3636523at2759"/>
<dbReference type="RefSeq" id="XP_047769092.1">
    <property type="nucleotide sequence ID" value="XM_047913175.1"/>
</dbReference>
<proteinExistence type="predicted"/>
<accession>A0A9Q8PLH1</accession>
<dbReference type="AlphaFoldDB" id="A0A9Q8PLH1"/>
<protein>
    <submittedName>
        <fullName evidence="1">Uncharacterized protein</fullName>
    </submittedName>
</protein>
<dbReference type="GeneID" id="71993905"/>
<keyword evidence="2" id="KW-1185">Reference proteome</keyword>
<dbReference type="KEGG" id="ffu:CLAFUR5_14027"/>
<reference evidence="1" key="2">
    <citation type="journal article" date="2022" name="Microb. Genom.">
        <title>A chromosome-scale genome assembly of the tomato pathogen Cladosporium fulvum reveals a compartmentalized genome architecture and the presence of a dispensable chromosome.</title>
        <authorList>
            <person name="Zaccaron A.Z."/>
            <person name="Chen L.H."/>
            <person name="Samaras A."/>
            <person name="Stergiopoulos I."/>
        </authorList>
    </citation>
    <scope>NUCLEOTIDE SEQUENCE</scope>
    <source>
        <strain evidence="1">Race5_Kim</strain>
    </source>
</reference>
<evidence type="ECO:0000313" key="1">
    <source>
        <dbReference type="EMBL" id="UJO24726.1"/>
    </source>
</evidence>
<sequence>MQLPSEIWANIIHMCADQKDLWLNLRHVNQQLHAGVEKHFADNIIKDMVISLPIRLPSYDARSQAGGKAIFRFYKERLDGHTEHDAHSVFFKLSETEPERHLDPFLGRWRGMTDGGRIRESVKFDVKLPERHSSARLEDCCAVTKDIDEGQALLKFDWQPTLTDFYR</sequence>
<organism evidence="1 2">
    <name type="scientific">Passalora fulva</name>
    <name type="common">Tomato leaf mold</name>
    <name type="synonym">Cladosporium fulvum</name>
    <dbReference type="NCBI Taxonomy" id="5499"/>
    <lineage>
        <taxon>Eukaryota</taxon>
        <taxon>Fungi</taxon>
        <taxon>Dikarya</taxon>
        <taxon>Ascomycota</taxon>
        <taxon>Pezizomycotina</taxon>
        <taxon>Dothideomycetes</taxon>
        <taxon>Dothideomycetidae</taxon>
        <taxon>Mycosphaerellales</taxon>
        <taxon>Mycosphaerellaceae</taxon>
        <taxon>Fulvia</taxon>
    </lineage>
</organism>
<gene>
    <name evidence="1" type="ORF">CLAFUR5_14027</name>
</gene>